<keyword evidence="2" id="KW-1133">Transmembrane helix</keyword>
<reference evidence="3" key="1">
    <citation type="submission" date="2022-08" db="EMBL/GenBank/DDBJ databases">
        <title>Draft genome sequence of Lysinibacillus sp. strain KH24.</title>
        <authorList>
            <person name="Kanbe H."/>
            <person name="Itoh H."/>
        </authorList>
    </citation>
    <scope>NUCLEOTIDE SEQUENCE</scope>
    <source>
        <strain evidence="3">KH24</strain>
    </source>
</reference>
<keyword evidence="4" id="KW-1185">Reference proteome</keyword>
<dbReference type="InterPro" id="IPR007813">
    <property type="entry name" value="PilN"/>
</dbReference>
<keyword evidence="1" id="KW-0175">Coiled coil</keyword>
<evidence type="ECO:0008006" key="5">
    <source>
        <dbReference type="Google" id="ProtNLM"/>
    </source>
</evidence>
<organism evidence="3 4">
    <name type="scientific">Lysinibacillus piscis</name>
    <dbReference type="NCBI Taxonomy" id="2518931"/>
    <lineage>
        <taxon>Bacteria</taxon>
        <taxon>Bacillati</taxon>
        <taxon>Bacillota</taxon>
        <taxon>Bacilli</taxon>
        <taxon>Bacillales</taxon>
        <taxon>Bacillaceae</taxon>
        <taxon>Lysinibacillus</taxon>
    </lineage>
</organism>
<evidence type="ECO:0000313" key="3">
    <source>
        <dbReference type="EMBL" id="GLC87260.1"/>
    </source>
</evidence>
<dbReference type="EMBL" id="BRZA01000001">
    <property type="protein sequence ID" value="GLC87260.1"/>
    <property type="molecule type" value="Genomic_DNA"/>
</dbReference>
<evidence type="ECO:0000313" key="4">
    <source>
        <dbReference type="Proteomes" id="UP001065593"/>
    </source>
</evidence>
<accession>A0ABQ5NG56</accession>
<comment type="caution">
    <text evidence="3">The sequence shown here is derived from an EMBL/GenBank/DDBJ whole genome shotgun (WGS) entry which is preliminary data.</text>
</comment>
<feature type="transmembrane region" description="Helical" evidence="2">
    <location>
        <begin position="20"/>
        <end position="41"/>
    </location>
</feature>
<dbReference type="RefSeq" id="WP_264986992.1">
    <property type="nucleotide sequence ID" value="NZ_BRZA01000001.1"/>
</dbReference>
<dbReference type="Proteomes" id="UP001065593">
    <property type="component" value="Unassembled WGS sequence"/>
</dbReference>
<dbReference type="Pfam" id="PF05137">
    <property type="entry name" value="PilN"/>
    <property type="match status" value="1"/>
</dbReference>
<sequence length="195" mass="22043">MIPDINLLPHVSKHESSSKIAYGIISILTIALLTFIIWQFFVAKSDAIKLTNEQQALQAQKEQIQQEFDALNNADKGSLEQSVAFVERISYPVTPLIDEVRTLLAAHAYLRSYDFAEETITVEIDFETFTDISKYVTLLEQSEYFTNVQLSSVDDFEVKAGTSTTDEIDFNDVPRYSTVIELAIDKIYLATGRTN</sequence>
<gene>
    <name evidence="3" type="ORF">LYSBPC_03870</name>
</gene>
<evidence type="ECO:0000256" key="2">
    <source>
        <dbReference type="SAM" id="Phobius"/>
    </source>
</evidence>
<protein>
    <recommendedName>
        <fullName evidence="5">Malate synthase</fullName>
    </recommendedName>
</protein>
<name>A0ABQ5NG56_9BACI</name>
<proteinExistence type="predicted"/>
<evidence type="ECO:0000256" key="1">
    <source>
        <dbReference type="SAM" id="Coils"/>
    </source>
</evidence>
<feature type="coiled-coil region" evidence="1">
    <location>
        <begin position="47"/>
        <end position="74"/>
    </location>
</feature>
<keyword evidence="2" id="KW-0472">Membrane</keyword>
<keyword evidence="2" id="KW-0812">Transmembrane</keyword>